<dbReference type="EMBL" id="CP041165">
    <property type="protein sequence ID" value="QOP42396.1"/>
    <property type="molecule type" value="Genomic_DNA"/>
</dbReference>
<evidence type="ECO:0008006" key="4">
    <source>
        <dbReference type="Google" id="ProtNLM"/>
    </source>
</evidence>
<feature type="transmembrane region" description="Helical" evidence="1">
    <location>
        <begin position="148"/>
        <end position="168"/>
    </location>
</feature>
<reference evidence="2 3" key="1">
    <citation type="submission" date="2019-06" db="EMBL/GenBank/DDBJ databases">
        <title>Sulfurimonas gotlandica sp. nov., a chemoautotrophic and psychrotolerant epsilonproteobacterium isolated from a pelagic redoxcline, and an emended description of the genus Sulfurimonas.</title>
        <authorList>
            <person name="Wang S."/>
            <person name="Jiang L."/>
            <person name="Shao Z."/>
        </authorList>
    </citation>
    <scope>NUCLEOTIDE SEQUENCE [LARGE SCALE GENOMIC DNA]</scope>
    <source>
        <strain evidence="2 3">B2</strain>
    </source>
</reference>
<gene>
    <name evidence="2" type="ORF">FJR03_08060</name>
</gene>
<evidence type="ECO:0000313" key="3">
    <source>
        <dbReference type="Proteomes" id="UP000593910"/>
    </source>
</evidence>
<dbReference type="AlphaFoldDB" id="A0A7M1AYJ7"/>
<dbReference type="KEGG" id="smax:FJR03_08060"/>
<dbReference type="Gene3D" id="3.30.450.20">
    <property type="entry name" value="PAS domain"/>
    <property type="match status" value="1"/>
</dbReference>
<dbReference type="SUPFAM" id="SSF103190">
    <property type="entry name" value="Sensory domain-like"/>
    <property type="match status" value="1"/>
</dbReference>
<organism evidence="2 3">
    <name type="scientific">Sulfurimonas marina</name>
    <dbReference type="NCBI Taxonomy" id="2590551"/>
    <lineage>
        <taxon>Bacteria</taxon>
        <taxon>Pseudomonadati</taxon>
        <taxon>Campylobacterota</taxon>
        <taxon>Epsilonproteobacteria</taxon>
        <taxon>Campylobacterales</taxon>
        <taxon>Sulfurimonadaceae</taxon>
        <taxon>Sulfurimonas</taxon>
    </lineage>
</organism>
<feature type="transmembrane region" description="Helical" evidence="1">
    <location>
        <begin position="259"/>
        <end position="282"/>
    </location>
</feature>
<keyword evidence="3" id="KW-1185">Reference proteome</keyword>
<accession>A0A7M1AYJ7</accession>
<name>A0A7M1AYJ7_9BACT</name>
<feature type="transmembrane region" description="Helical" evidence="1">
    <location>
        <begin position="229"/>
        <end position="253"/>
    </location>
</feature>
<proteinExistence type="predicted"/>
<dbReference type="CDD" id="cd18773">
    <property type="entry name" value="PDC1_HK_sensor"/>
    <property type="match status" value="1"/>
</dbReference>
<keyword evidence="1" id="KW-1133">Transmembrane helix</keyword>
<evidence type="ECO:0000256" key="1">
    <source>
        <dbReference type="SAM" id="Phobius"/>
    </source>
</evidence>
<keyword evidence="1" id="KW-0472">Membrane</keyword>
<keyword evidence="1" id="KW-0812">Transmembrane</keyword>
<protein>
    <recommendedName>
        <fullName evidence="4">General glycosylation pathway protein</fullName>
    </recommendedName>
</protein>
<dbReference type="InterPro" id="IPR029151">
    <property type="entry name" value="Sensor-like_sf"/>
</dbReference>
<sequence>MQEFMETYNNNVNEIEKFLSETIHNLGELSTREEKSFDNLFKVFPSLELVYVCDKDTLLQISDNIYRDKVSSLPKGRDRSYLMQKIKFNNSDISISKPYISSATGKTCVTVVKEEDNKVYFMDFTVSALLERLGLIELHREFNLISKGFYFVTANLMILLAVFTLGYSIYELGHSLFFKEGGISIESIFKPIIALTLGLAIFDLSKTILEQEVVFKSYSKNSKLEYKVFTKFSITIIIALLIEALMVVFKIALHDYSQMLYAVYLIGGVSILVLSLGLFIFFTRKVSRE</sequence>
<dbReference type="Proteomes" id="UP000593910">
    <property type="component" value="Chromosome"/>
</dbReference>
<evidence type="ECO:0000313" key="2">
    <source>
        <dbReference type="EMBL" id="QOP42396.1"/>
    </source>
</evidence>
<feature type="transmembrane region" description="Helical" evidence="1">
    <location>
        <begin position="188"/>
        <end position="209"/>
    </location>
</feature>